<keyword evidence="2" id="KW-1003">Cell membrane</keyword>
<organism evidence="7 8">
    <name type="scientific">Actinomycetospora endophytica</name>
    <dbReference type="NCBI Taxonomy" id="2291215"/>
    <lineage>
        <taxon>Bacteria</taxon>
        <taxon>Bacillati</taxon>
        <taxon>Actinomycetota</taxon>
        <taxon>Actinomycetes</taxon>
        <taxon>Pseudonocardiales</taxon>
        <taxon>Pseudonocardiaceae</taxon>
        <taxon>Actinomycetospora</taxon>
    </lineage>
</organism>
<evidence type="ECO:0000256" key="1">
    <source>
        <dbReference type="ARBA" id="ARBA00004651"/>
    </source>
</evidence>
<name>A0ABS8PF32_9PSEU</name>
<keyword evidence="4 6" id="KW-1133">Transmembrane helix</keyword>
<evidence type="ECO:0000313" key="7">
    <source>
        <dbReference type="EMBL" id="MCD2195624.1"/>
    </source>
</evidence>
<keyword evidence="3 6" id="KW-0812">Transmembrane</keyword>
<feature type="transmembrane region" description="Helical" evidence="6">
    <location>
        <begin position="59"/>
        <end position="79"/>
    </location>
</feature>
<reference evidence="7 8" key="1">
    <citation type="submission" date="2021-11" db="EMBL/GenBank/DDBJ databases">
        <title>Draft genome sequence of Actinomycetospora sp. SF1 isolated from the rhizosphere soil.</title>
        <authorList>
            <person name="Duangmal K."/>
            <person name="Chantavorakit T."/>
        </authorList>
    </citation>
    <scope>NUCLEOTIDE SEQUENCE [LARGE SCALE GENOMIC DNA]</scope>
    <source>
        <strain evidence="7 8">TBRC 5722</strain>
    </source>
</reference>
<sequence>MAGVARQMGPMGRVPGPAWVDVLTTWEPAWGVDAVLVVLGALYLTGATRHGSWPVRRTASFLAALAAAVVTWNSGIAVFGHGAFAVHMVMHLMLIMVIPAFWVAGHPLELLRDTLPGGAGRAFDATLASPVARAITFPGTVLLVYAAVVVLTHLTGFMQAMASSMGLHYTEQALYLVAGLLFFHTAIGVDLLPNRPAYFVRFVLMLIAMGVDTLVGVVLMLAPATMFPAYDLEGVHLGGGIMWVGGDALMMVIMVLLGRLWVSDPSGRVDFGPWLESARRSAISDQTGDDGTGDDLDDDDEALAAYNRMLARLHRDHG</sequence>
<dbReference type="Proteomes" id="UP001199469">
    <property type="component" value="Unassembled WGS sequence"/>
</dbReference>
<dbReference type="Pfam" id="PF09678">
    <property type="entry name" value="Caa3_CtaG"/>
    <property type="match status" value="1"/>
</dbReference>
<evidence type="ECO:0000313" key="8">
    <source>
        <dbReference type="Proteomes" id="UP001199469"/>
    </source>
</evidence>
<evidence type="ECO:0000256" key="4">
    <source>
        <dbReference type="ARBA" id="ARBA00022989"/>
    </source>
</evidence>
<evidence type="ECO:0000256" key="2">
    <source>
        <dbReference type="ARBA" id="ARBA00022475"/>
    </source>
</evidence>
<feature type="transmembrane region" description="Helical" evidence="6">
    <location>
        <begin position="29"/>
        <end position="47"/>
    </location>
</feature>
<feature type="transmembrane region" description="Helical" evidence="6">
    <location>
        <begin position="173"/>
        <end position="192"/>
    </location>
</feature>
<dbReference type="RefSeq" id="WP_230736885.1">
    <property type="nucleotide sequence ID" value="NZ_JAJNDB010000004.1"/>
</dbReference>
<feature type="transmembrane region" description="Helical" evidence="6">
    <location>
        <begin position="85"/>
        <end position="104"/>
    </location>
</feature>
<accession>A0ABS8PF32</accession>
<protein>
    <submittedName>
        <fullName evidence="7">Cytochrome c oxidase assembly protein</fullName>
    </submittedName>
</protein>
<evidence type="ECO:0000256" key="5">
    <source>
        <dbReference type="ARBA" id="ARBA00023136"/>
    </source>
</evidence>
<evidence type="ECO:0000256" key="3">
    <source>
        <dbReference type="ARBA" id="ARBA00022692"/>
    </source>
</evidence>
<proteinExistence type="predicted"/>
<gene>
    <name evidence="7" type="ORF">LQ327_19830</name>
</gene>
<keyword evidence="5 6" id="KW-0472">Membrane</keyword>
<keyword evidence="8" id="KW-1185">Reference proteome</keyword>
<evidence type="ECO:0000256" key="6">
    <source>
        <dbReference type="SAM" id="Phobius"/>
    </source>
</evidence>
<dbReference type="EMBL" id="JAJNDB010000004">
    <property type="protein sequence ID" value="MCD2195624.1"/>
    <property type="molecule type" value="Genomic_DNA"/>
</dbReference>
<comment type="subcellular location">
    <subcellularLocation>
        <location evidence="1">Cell membrane</location>
        <topology evidence="1">Multi-pass membrane protein</topology>
    </subcellularLocation>
</comment>
<feature type="transmembrane region" description="Helical" evidence="6">
    <location>
        <begin position="199"/>
        <end position="221"/>
    </location>
</feature>
<feature type="transmembrane region" description="Helical" evidence="6">
    <location>
        <begin position="241"/>
        <end position="262"/>
    </location>
</feature>
<feature type="transmembrane region" description="Helical" evidence="6">
    <location>
        <begin position="142"/>
        <end position="161"/>
    </location>
</feature>
<dbReference type="InterPro" id="IPR019108">
    <property type="entry name" value="Caa3_assmbl_CtaG-rel"/>
</dbReference>
<comment type="caution">
    <text evidence="7">The sequence shown here is derived from an EMBL/GenBank/DDBJ whole genome shotgun (WGS) entry which is preliminary data.</text>
</comment>